<dbReference type="InterPro" id="IPR052929">
    <property type="entry name" value="RNase_H-like_EbsB-rel"/>
</dbReference>
<evidence type="ECO:0000313" key="2">
    <source>
        <dbReference type="EMBL" id="MBA0816383.1"/>
    </source>
</evidence>
<dbReference type="AlphaFoldDB" id="A0A7J9I3H2"/>
<dbReference type="PANTHER" id="PTHR47074:SF48">
    <property type="entry name" value="POLYNUCLEOTIDYL TRANSFERASE, RIBONUCLEASE H-LIKE SUPERFAMILY PROTEIN"/>
    <property type="match status" value="1"/>
</dbReference>
<dbReference type="PANTHER" id="PTHR47074">
    <property type="entry name" value="BNAC02G40300D PROTEIN"/>
    <property type="match status" value="1"/>
</dbReference>
<dbReference type="GO" id="GO:0003676">
    <property type="term" value="F:nucleic acid binding"/>
    <property type="evidence" value="ECO:0007669"/>
    <property type="project" value="InterPro"/>
</dbReference>
<reference evidence="2 3" key="1">
    <citation type="journal article" date="2019" name="Genome Biol. Evol.">
        <title>Insights into the evolution of the New World diploid cottons (Gossypium, subgenus Houzingenia) based on genome sequencing.</title>
        <authorList>
            <person name="Grover C.E."/>
            <person name="Arick M.A. 2nd"/>
            <person name="Thrash A."/>
            <person name="Conover J.L."/>
            <person name="Sanders W.S."/>
            <person name="Peterson D.G."/>
            <person name="Frelichowski J.E."/>
            <person name="Scheffler J.A."/>
            <person name="Scheffler B.E."/>
            <person name="Wendel J.F."/>
        </authorList>
    </citation>
    <scope>NUCLEOTIDE SEQUENCE [LARGE SCALE GENOMIC DNA]</scope>
    <source>
        <strain evidence="2">0</strain>
        <tissue evidence="2">Leaf</tissue>
    </source>
</reference>
<dbReference type="Pfam" id="PF13456">
    <property type="entry name" value="RVT_3"/>
    <property type="match status" value="1"/>
</dbReference>
<gene>
    <name evidence="2" type="ORF">Gohar_001050</name>
</gene>
<sequence length="346" mass="39556">MFSILSELTIPHLHGRALLGLLVYYMRDSVGIREVQENKIRYLLNDKKDGWNERRINEIYGDNLGDQICKILILHNGPDDYHIWFYNPLSSYSTKSAYSSLTLKACGVWPPSIFLKAYVEIANSAKNQNFQLAPGARHPSYTLIHAMKNCPRARAVLVYGGLNNNLLEGSYCRCVDWIEDVARTLDKKAFSDFITVLWNIWNSLNNRVFRDVEEKAKVTWERAAALSQDFYVFNLLEKPVLPKSIVEKVWKKPGQGMVKINFDATANGRKMSFGLVARDHDGFVLNGRVGVMNKNVKGEWAELHALEESISFARTKNWLKLEFESNCVSLVNQLNRTKADFSTMGH</sequence>
<dbReference type="InterPro" id="IPR002156">
    <property type="entry name" value="RNaseH_domain"/>
</dbReference>
<dbReference type="Proteomes" id="UP000593560">
    <property type="component" value="Unassembled WGS sequence"/>
</dbReference>
<feature type="domain" description="RNase H type-1" evidence="1">
    <location>
        <begin position="261"/>
        <end position="340"/>
    </location>
</feature>
<dbReference type="EMBL" id="JABFAD010000013">
    <property type="protein sequence ID" value="MBA0816383.1"/>
    <property type="molecule type" value="Genomic_DNA"/>
</dbReference>
<name>A0A7J9I3H2_9ROSI</name>
<protein>
    <recommendedName>
        <fullName evidence="1">RNase H type-1 domain-containing protein</fullName>
    </recommendedName>
</protein>
<dbReference type="OrthoDB" id="994311at2759"/>
<dbReference type="GO" id="GO:0004523">
    <property type="term" value="F:RNA-DNA hybrid ribonuclease activity"/>
    <property type="evidence" value="ECO:0007669"/>
    <property type="project" value="InterPro"/>
</dbReference>
<organism evidence="2 3">
    <name type="scientific">Gossypium harknessii</name>
    <dbReference type="NCBI Taxonomy" id="34285"/>
    <lineage>
        <taxon>Eukaryota</taxon>
        <taxon>Viridiplantae</taxon>
        <taxon>Streptophyta</taxon>
        <taxon>Embryophyta</taxon>
        <taxon>Tracheophyta</taxon>
        <taxon>Spermatophyta</taxon>
        <taxon>Magnoliopsida</taxon>
        <taxon>eudicotyledons</taxon>
        <taxon>Gunneridae</taxon>
        <taxon>Pentapetalae</taxon>
        <taxon>rosids</taxon>
        <taxon>malvids</taxon>
        <taxon>Malvales</taxon>
        <taxon>Malvaceae</taxon>
        <taxon>Malvoideae</taxon>
        <taxon>Gossypium</taxon>
    </lineage>
</organism>
<accession>A0A7J9I3H2</accession>
<keyword evidence="3" id="KW-1185">Reference proteome</keyword>
<proteinExistence type="predicted"/>
<evidence type="ECO:0000313" key="3">
    <source>
        <dbReference type="Proteomes" id="UP000593560"/>
    </source>
</evidence>
<evidence type="ECO:0000259" key="1">
    <source>
        <dbReference type="Pfam" id="PF13456"/>
    </source>
</evidence>
<comment type="caution">
    <text evidence="2">The sequence shown here is derived from an EMBL/GenBank/DDBJ whole genome shotgun (WGS) entry which is preliminary data.</text>
</comment>